<dbReference type="PANTHER" id="PTHR40079">
    <property type="entry name" value="MANNAN ENDO-1,4-BETA-MANNOSIDASE E-RELATED"/>
    <property type="match status" value="1"/>
</dbReference>
<keyword evidence="4" id="KW-0812">Transmembrane</keyword>
<keyword evidence="2" id="KW-0378">Hydrolase</keyword>
<dbReference type="EMBL" id="UOGJ01000096">
    <property type="protein sequence ID" value="VAX36466.1"/>
    <property type="molecule type" value="Genomic_DNA"/>
</dbReference>
<dbReference type="InterPro" id="IPR000805">
    <property type="entry name" value="Glyco_hydro_26"/>
</dbReference>
<keyword evidence="4" id="KW-1133">Transmembrane helix</keyword>
<accession>A0A3B1D0N0</accession>
<evidence type="ECO:0000313" key="6">
    <source>
        <dbReference type="EMBL" id="VAX36466.1"/>
    </source>
</evidence>
<dbReference type="Pfam" id="PF02156">
    <property type="entry name" value="Glyco_hydro_26"/>
    <property type="match status" value="1"/>
</dbReference>
<sequence length="342" mass="40608">MNKNISKNKFFLNSKKNLIVIIGIFFICVISFFIKLAMANLENKFLLKNNKTLILIGQDKESIDEYIDSVSLVPSGFMVYTSIQNMDGLFYESKNYGAGINYANYHIQKHPNTVIQLGLYMVGALEDVLNGKYNQNIKKLATWITEADIPVYLRIGYEFDGQHNNYDSEKYKKVYKYIVEMLNAQNINNVSYVWHSQGFLNEDKDIMDWYPGDEYVDWFGISYFHLYHEQDRIFIALLAKKHNKPLMIAEATPYGFDIKDGEKIWTRWFKRVFQFIEKHEVGMFCYINTNWDEQRMWKGQGWGDTRIQQNNYIKNKWLKEMQKPKYYHSPSNFLNNKKVILE</sequence>
<dbReference type="Gene3D" id="3.20.20.80">
    <property type="entry name" value="Glycosidases"/>
    <property type="match status" value="1"/>
</dbReference>
<comment type="similarity">
    <text evidence="1">Belongs to the glycosyl hydrolase 26 family.</text>
</comment>
<dbReference type="PANTHER" id="PTHR40079:SF4">
    <property type="entry name" value="GH26 DOMAIN-CONTAINING PROTEIN-RELATED"/>
    <property type="match status" value="1"/>
</dbReference>
<keyword evidence="3" id="KW-0326">Glycosidase</keyword>
<organism evidence="6">
    <name type="scientific">hydrothermal vent metagenome</name>
    <dbReference type="NCBI Taxonomy" id="652676"/>
    <lineage>
        <taxon>unclassified sequences</taxon>
        <taxon>metagenomes</taxon>
        <taxon>ecological metagenomes</taxon>
    </lineage>
</organism>
<feature type="transmembrane region" description="Helical" evidence="4">
    <location>
        <begin position="18"/>
        <end position="38"/>
    </location>
</feature>
<evidence type="ECO:0000259" key="5">
    <source>
        <dbReference type="PROSITE" id="PS51764"/>
    </source>
</evidence>
<reference evidence="6" key="1">
    <citation type="submission" date="2018-06" db="EMBL/GenBank/DDBJ databases">
        <authorList>
            <person name="Zhirakovskaya E."/>
        </authorList>
    </citation>
    <scope>NUCLEOTIDE SEQUENCE</scope>
</reference>
<evidence type="ECO:0000256" key="3">
    <source>
        <dbReference type="ARBA" id="ARBA00023295"/>
    </source>
</evidence>
<evidence type="ECO:0000256" key="2">
    <source>
        <dbReference type="ARBA" id="ARBA00022801"/>
    </source>
</evidence>
<proteinExistence type="inferred from homology"/>
<keyword evidence="4" id="KW-0472">Membrane</keyword>
<evidence type="ECO:0000256" key="4">
    <source>
        <dbReference type="SAM" id="Phobius"/>
    </source>
</evidence>
<dbReference type="AlphaFoldDB" id="A0A3B1D0N0"/>
<protein>
    <recommendedName>
        <fullName evidence="5">GH26 domain-containing protein</fullName>
    </recommendedName>
</protein>
<dbReference type="GO" id="GO:0016985">
    <property type="term" value="F:mannan endo-1,4-beta-mannosidase activity"/>
    <property type="evidence" value="ECO:0007669"/>
    <property type="project" value="InterPro"/>
</dbReference>
<dbReference type="PROSITE" id="PS51764">
    <property type="entry name" value="GH26"/>
    <property type="match status" value="1"/>
</dbReference>
<dbReference type="GO" id="GO:0006080">
    <property type="term" value="P:substituted mannan metabolic process"/>
    <property type="evidence" value="ECO:0007669"/>
    <property type="project" value="InterPro"/>
</dbReference>
<dbReference type="InterPro" id="IPR022790">
    <property type="entry name" value="GH26_dom"/>
</dbReference>
<gene>
    <name evidence="6" type="ORF">MNBD_UNCLBAC01-499</name>
</gene>
<dbReference type="SUPFAM" id="SSF51445">
    <property type="entry name" value="(Trans)glycosidases"/>
    <property type="match status" value="1"/>
</dbReference>
<name>A0A3B1D0N0_9ZZZZ</name>
<evidence type="ECO:0000256" key="1">
    <source>
        <dbReference type="ARBA" id="ARBA00007754"/>
    </source>
</evidence>
<feature type="domain" description="GH26" evidence="5">
    <location>
        <begin position="36"/>
        <end position="317"/>
    </location>
</feature>
<dbReference type="InterPro" id="IPR017853">
    <property type="entry name" value="GH"/>
</dbReference>